<evidence type="ECO:0000256" key="3">
    <source>
        <dbReference type="SAM" id="MobiDB-lite"/>
    </source>
</evidence>
<evidence type="ECO:0000256" key="2">
    <source>
        <dbReference type="ARBA" id="ARBA00023043"/>
    </source>
</evidence>
<dbReference type="InterPro" id="IPR051226">
    <property type="entry name" value="PP1_Regulatory_Subunit"/>
</dbReference>
<accession>A0A061HU22</accession>
<feature type="compositionally biased region" description="Basic and acidic residues" evidence="3">
    <location>
        <begin position="24"/>
        <end position="33"/>
    </location>
</feature>
<dbReference type="GO" id="GO:0019208">
    <property type="term" value="F:phosphatase regulator activity"/>
    <property type="evidence" value="ECO:0007669"/>
    <property type="project" value="TreeGrafter"/>
</dbReference>
<evidence type="ECO:0000313" key="5">
    <source>
        <dbReference type="Proteomes" id="UP000030759"/>
    </source>
</evidence>
<sequence length="124" mass="12454">MSGEDGPGASSSSSSSSSSAAAAARERRQEQLRRWGARAGAEPGPGERRARTVRFERAAEFLAACAGGDLDEARLMLRAADPGDPGDPGGPDPGASGESDAGVPPPARAVLDSTNADGISALHQ</sequence>
<gene>
    <name evidence="4" type="ORF">H671_21230</name>
</gene>
<evidence type="ECO:0000256" key="1">
    <source>
        <dbReference type="ARBA" id="ARBA00022737"/>
    </source>
</evidence>
<organism evidence="4 5">
    <name type="scientific">Cricetulus griseus</name>
    <name type="common">Chinese hamster</name>
    <name type="synonym">Cricetulus barabensis griseus</name>
    <dbReference type="NCBI Taxonomy" id="10029"/>
    <lineage>
        <taxon>Eukaryota</taxon>
        <taxon>Metazoa</taxon>
        <taxon>Chordata</taxon>
        <taxon>Craniata</taxon>
        <taxon>Vertebrata</taxon>
        <taxon>Euteleostomi</taxon>
        <taxon>Mammalia</taxon>
        <taxon>Eutheria</taxon>
        <taxon>Euarchontoglires</taxon>
        <taxon>Glires</taxon>
        <taxon>Rodentia</taxon>
        <taxon>Myomorpha</taxon>
        <taxon>Muroidea</taxon>
        <taxon>Cricetidae</taxon>
        <taxon>Cricetinae</taxon>
        <taxon>Cricetulus</taxon>
    </lineage>
</organism>
<proteinExistence type="predicted"/>
<protein>
    <submittedName>
        <fullName evidence="4">Protein phosphatase 1 regulatory subunit 12B isoform 1</fullName>
    </submittedName>
</protein>
<dbReference type="Proteomes" id="UP000030759">
    <property type="component" value="Unassembled WGS sequence"/>
</dbReference>
<feature type="non-terminal residue" evidence="4">
    <location>
        <position position="124"/>
    </location>
</feature>
<dbReference type="AlphaFoldDB" id="A0A061HU22"/>
<dbReference type="PANTHER" id="PTHR24179">
    <property type="entry name" value="PROTEIN PHOSPHATASE 1 REGULATORY SUBUNIT 12"/>
    <property type="match status" value="1"/>
</dbReference>
<name>A0A061HU22_CRIGR</name>
<feature type="compositionally biased region" description="Low complexity" evidence="3">
    <location>
        <begin position="9"/>
        <end position="23"/>
    </location>
</feature>
<dbReference type="GO" id="GO:0005737">
    <property type="term" value="C:cytoplasm"/>
    <property type="evidence" value="ECO:0007669"/>
    <property type="project" value="TreeGrafter"/>
</dbReference>
<feature type="region of interest" description="Disordered" evidence="3">
    <location>
        <begin position="1"/>
        <end position="51"/>
    </location>
</feature>
<dbReference type="InterPro" id="IPR036770">
    <property type="entry name" value="Ankyrin_rpt-contain_sf"/>
</dbReference>
<dbReference type="GO" id="GO:0004857">
    <property type="term" value="F:enzyme inhibitor activity"/>
    <property type="evidence" value="ECO:0007669"/>
    <property type="project" value="TreeGrafter"/>
</dbReference>
<keyword evidence="1" id="KW-0677">Repeat</keyword>
<evidence type="ECO:0000313" key="4">
    <source>
        <dbReference type="EMBL" id="ERE59396.1"/>
    </source>
</evidence>
<dbReference type="EMBL" id="KE687550">
    <property type="protein sequence ID" value="ERE59396.1"/>
    <property type="molecule type" value="Genomic_DNA"/>
</dbReference>
<feature type="region of interest" description="Disordered" evidence="3">
    <location>
        <begin position="76"/>
        <end position="124"/>
    </location>
</feature>
<dbReference type="PANTHER" id="PTHR24179:SF27">
    <property type="entry name" value="PROTEIN PHOSPHATASE 1 REGULATORY SUBUNIT 12C"/>
    <property type="match status" value="1"/>
</dbReference>
<feature type="compositionally biased region" description="Polar residues" evidence="3">
    <location>
        <begin position="112"/>
        <end position="124"/>
    </location>
</feature>
<keyword evidence="2" id="KW-0040">ANK repeat</keyword>
<dbReference type="Gene3D" id="1.25.40.20">
    <property type="entry name" value="Ankyrin repeat-containing domain"/>
    <property type="match status" value="1"/>
</dbReference>
<reference evidence="5" key="1">
    <citation type="journal article" date="2013" name="Nat. Biotechnol.">
        <title>Chinese hamster genome sequenced from sorted chromosomes.</title>
        <authorList>
            <person name="Brinkrolf K."/>
            <person name="Rupp O."/>
            <person name="Laux H."/>
            <person name="Kollin F."/>
            <person name="Ernst W."/>
            <person name="Linke B."/>
            <person name="Kofler R."/>
            <person name="Romand S."/>
            <person name="Hesse F."/>
            <person name="Budach W.E."/>
            <person name="Galosy S."/>
            <person name="Muller D."/>
            <person name="Noll T."/>
            <person name="Wienberg J."/>
            <person name="Jostock T."/>
            <person name="Leonard M."/>
            <person name="Grillari J."/>
            <person name="Tauch A."/>
            <person name="Goesmann A."/>
            <person name="Helk B."/>
            <person name="Mott J.E."/>
            <person name="Puhler A."/>
            <person name="Borth N."/>
        </authorList>
    </citation>
    <scope>NUCLEOTIDE SEQUENCE [LARGE SCALE GENOMIC DNA]</scope>
    <source>
        <strain evidence="5">17A/GY</strain>
    </source>
</reference>